<accession>A0A1E7M0V8</accession>
<dbReference type="EMBL" id="LJGZ01000005">
    <property type="protein sequence ID" value="OEV22016.1"/>
    <property type="molecule type" value="Genomic_DNA"/>
</dbReference>
<evidence type="ECO:0000313" key="2">
    <source>
        <dbReference type="Proteomes" id="UP000175971"/>
    </source>
</evidence>
<evidence type="ECO:0000313" key="1">
    <source>
        <dbReference type="EMBL" id="OEV22016.1"/>
    </source>
</evidence>
<organism evidence="1 2">
    <name type="scientific">Streptomyces nanshensis</name>
    <dbReference type="NCBI Taxonomy" id="518642"/>
    <lineage>
        <taxon>Bacteria</taxon>
        <taxon>Bacillati</taxon>
        <taxon>Actinomycetota</taxon>
        <taxon>Actinomycetes</taxon>
        <taxon>Kitasatosporales</taxon>
        <taxon>Streptomycetaceae</taxon>
        <taxon>Streptomyces</taxon>
    </lineage>
</organism>
<name>A0A1E7M0V8_9ACTN</name>
<reference evidence="1 2" key="1">
    <citation type="journal article" date="2016" name="Front. Microbiol.">
        <title>Comparative Genomics Analysis of Streptomyces Species Reveals Their Adaptation to the Marine Environment and Their Diversity at the Genomic Level.</title>
        <authorList>
            <person name="Tian X."/>
            <person name="Zhang Z."/>
            <person name="Yang T."/>
            <person name="Chen M."/>
            <person name="Li J."/>
            <person name="Chen F."/>
            <person name="Yang J."/>
            <person name="Li W."/>
            <person name="Zhang B."/>
            <person name="Zhang Z."/>
            <person name="Wu J."/>
            <person name="Zhang C."/>
            <person name="Long L."/>
            <person name="Xiao J."/>
        </authorList>
    </citation>
    <scope>NUCLEOTIDE SEQUENCE [LARGE SCALE GENOMIC DNA]</scope>
    <source>
        <strain evidence="1 2">SCSIO M10372</strain>
    </source>
</reference>
<dbReference type="AlphaFoldDB" id="A0A1E7M0V8"/>
<comment type="caution">
    <text evidence="1">The sequence shown here is derived from an EMBL/GenBank/DDBJ whole genome shotgun (WGS) entry which is preliminary data.</text>
</comment>
<sequence>MGGEDTDVARLFGELLAEVSVLGHGLMECPDEGLVVFPETAKFFGVGCAEFFELPDLLAQAFLAVRRFPAGADFFVELVLQVRMALGQSVAGHLGFRGQGDDGQCPV</sequence>
<keyword evidence="2" id="KW-1185">Reference proteome</keyword>
<gene>
    <name evidence="1" type="ORF">AN221_03530</name>
</gene>
<protein>
    <submittedName>
        <fullName evidence="1">Uncharacterized protein</fullName>
    </submittedName>
</protein>
<proteinExistence type="predicted"/>
<dbReference type="Proteomes" id="UP000175971">
    <property type="component" value="Unassembled WGS sequence"/>
</dbReference>